<accession>A0A242K3M1</accession>
<sequence>MTSFVKNNQGKAPFTLYQETAVNQQFLEGEKVAFYSELLSTSLHGILLKKYTNSCLIDISSSTEITRSNKEKYNSRLVINYKMIFEDS</sequence>
<reference evidence="2" key="3">
    <citation type="submission" date="2024-03" db="EMBL/GenBank/DDBJ databases">
        <title>The Genome Sequence of Enterococcus sp. DIV0242b.</title>
        <authorList>
            <consortium name="The Broad Institute Genomics Platform"/>
            <consortium name="The Broad Institute Microbial Omics Core"/>
            <consortium name="The Broad Institute Genomic Center for Infectious Diseases"/>
            <person name="Earl A."/>
            <person name="Manson A."/>
            <person name="Gilmore M."/>
            <person name="Schwartman J."/>
            <person name="Shea T."/>
            <person name="Abouelleil A."/>
            <person name="Cao P."/>
            <person name="Chapman S."/>
            <person name="Cusick C."/>
            <person name="Young S."/>
            <person name="Neafsey D."/>
            <person name="Nusbaum C."/>
            <person name="Birren B."/>
        </authorList>
    </citation>
    <scope>NUCLEOTIDE SEQUENCE</scope>
    <source>
        <strain evidence="2">9E7_DIV0242</strain>
    </source>
</reference>
<reference evidence="1" key="1">
    <citation type="submission" date="2017-05" db="EMBL/GenBank/DDBJ databases">
        <title>The Genome Sequence of Enterococcus sp. 9E7_DIV0242.</title>
        <authorList>
            <consortium name="The Broad Institute Genomics Platform"/>
            <consortium name="The Broad Institute Genomic Center for Infectious Diseases"/>
            <person name="Earl A."/>
            <person name="Manson A."/>
            <person name="Schwartman J."/>
            <person name="Gilmore M."/>
            <person name="Abouelleil A."/>
            <person name="Cao P."/>
            <person name="Chapman S."/>
            <person name="Cusick C."/>
            <person name="Shea T."/>
            <person name="Young S."/>
            <person name="Neafsey D."/>
            <person name="Nusbaum C."/>
            <person name="Birren B."/>
        </authorList>
    </citation>
    <scope>NUCLEOTIDE SEQUENCE [LARGE SCALE GENOMIC DNA]</scope>
    <source>
        <strain evidence="1">9E7_DIV0242</strain>
    </source>
</reference>
<name>A0A242K3M1_9ENTE</name>
<protein>
    <submittedName>
        <fullName evidence="1">Uncharacterized protein</fullName>
    </submittedName>
</protein>
<dbReference type="EMBL" id="CP147247">
    <property type="protein sequence ID" value="WYJ90014.1"/>
    <property type="molecule type" value="Genomic_DNA"/>
</dbReference>
<dbReference type="OrthoDB" id="2193479at2"/>
<gene>
    <name evidence="2" type="ORF">A5888_001742</name>
    <name evidence="1" type="ORF">A5888_003073</name>
</gene>
<evidence type="ECO:0000313" key="1">
    <source>
        <dbReference type="EMBL" id="OTP13595.1"/>
    </source>
</evidence>
<dbReference type="Proteomes" id="UP000195141">
    <property type="component" value="Chromosome"/>
</dbReference>
<reference evidence="2" key="2">
    <citation type="submission" date="2017-05" db="EMBL/GenBank/DDBJ databases">
        <authorList>
            <consortium name="The Broad Institute Genomics Platform"/>
            <consortium name="The Broad Institute Genomic Center for Infectious Diseases"/>
            <person name="Earl A."/>
            <person name="Manson A."/>
            <person name="Schwartman J."/>
            <person name="Gilmore M."/>
            <person name="Abouelleil A."/>
            <person name="Cao P."/>
            <person name="Chapman S."/>
            <person name="Cusick C."/>
            <person name="Shea T."/>
            <person name="Young S."/>
            <person name="Neafsey D."/>
            <person name="Nusbaum C."/>
            <person name="Birren B."/>
        </authorList>
    </citation>
    <scope>NUCLEOTIDE SEQUENCE</scope>
    <source>
        <strain evidence="2">9E7_DIV0242</strain>
    </source>
</reference>
<dbReference type="RefSeq" id="WP_086350077.1">
    <property type="nucleotide sequence ID" value="NZ_CP147247.1"/>
</dbReference>
<organism evidence="1">
    <name type="scientific">Candidatus Enterococcus clewellii</name>
    <dbReference type="NCBI Taxonomy" id="1834193"/>
    <lineage>
        <taxon>Bacteria</taxon>
        <taxon>Bacillati</taxon>
        <taxon>Bacillota</taxon>
        <taxon>Bacilli</taxon>
        <taxon>Lactobacillales</taxon>
        <taxon>Enterococcaceae</taxon>
        <taxon>Enterococcus</taxon>
    </lineage>
</organism>
<proteinExistence type="predicted"/>
<evidence type="ECO:0000313" key="3">
    <source>
        <dbReference type="Proteomes" id="UP000195141"/>
    </source>
</evidence>
<dbReference type="EMBL" id="NGMM01000005">
    <property type="protein sequence ID" value="OTP13595.1"/>
    <property type="molecule type" value="Genomic_DNA"/>
</dbReference>
<keyword evidence="3" id="KW-1185">Reference proteome</keyword>
<dbReference type="AlphaFoldDB" id="A0A242K3M1"/>
<evidence type="ECO:0000313" key="2">
    <source>
        <dbReference type="EMBL" id="WYJ90014.1"/>
    </source>
</evidence>